<dbReference type="Proteomes" id="UP000685013">
    <property type="component" value="Chromosome 5"/>
</dbReference>
<organism evidence="2 3">
    <name type="scientific">Cucurbita argyrosperma subsp. sororia</name>
    <dbReference type="NCBI Taxonomy" id="37648"/>
    <lineage>
        <taxon>Eukaryota</taxon>
        <taxon>Viridiplantae</taxon>
        <taxon>Streptophyta</taxon>
        <taxon>Embryophyta</taxon>
        <taxon>Tracheophyta</taxon>
        <taxon>Spermatophyta</taxon>
        <taxon>Magnoliopsida</taxon>
        <taxon>eudicotyledons</taxon>
        <taxon>Gunneridae</taxon>
        <taxon>Pentapetalae</taxon>
        <taxon>rosids</taxon>
        <taxon>fabids</taxon>
        <taxon>Cucurbitales</taxon>
        <taxon>Cucurbitaceae</taxon>
        <taxon>Cucurbiteae</taxon>
        <taxon>Cucurbita</taxon>
    </lineage>
</organism>
<evidence type="ECO:0000313" key="3">
    <source>
        <dbReference type="Proteomes" id="UP000685013"/>
    </source>
</evidence>
<feature type="non-terminal residue" evidence="2">
    <location>
        <position position="1"/>
    </location>
</feature>
<name>A0AAV6NMX5_9ROSI</name>
<keyword evidence="1" id="KW-0472">Membrane</keyword>
<keyword evidence="1" id="KW-1133">Transmembrane helix</keyword>
<proteinExistence type="predicted"/>
<keyword evidence="3" id="KW-1185">Reference proteome</keyword>
<protein>
    <submittedName>
        <fullName evidence="2">Uncharacterized protein</fullName>
    </submittedName>
</protein>
<evidence type="ECO:0000256" key="1">
    <source>
        <dbReference type="SAM" id="Phobius"/>
    </source>
</evidence>
<keyword evidence="1" id="KW-0812">Transmembrane</keyword>
<evidence type="ECO:0000313" key="2">
    <source>
        <dbReference type="EMBL" id="KAG6599479.1"/>
    </source>
</evidence>
<reference evidence="2 3" key="1">
    <citation type="journal article" date="2021" name="Hortic Res">
        <title>The domestication of Cucurbita argyrosperma as revealed by the genome of its wild relative.</title>
        <authorList>
            <person name="Barrera-Redondo J."/>
            <person name="Sanchez-de la Vega G."/>
            <person name="Aguirre-Liguori J.A."/>
            <person name="Castellanos-Morales G."/>
            <person name="Gutierrez-Guerrero Y.T."/>
            <person name="Aguirre-Dugua X."/>
            <person name="Aguirre-Planter E."/>
            <person name="Tenaillon M.I."/>
            <person name="Lira-Saade R."/>
            <person name="Eguiarte L.E."/>
        </authorList>
    </citation>
    <scope>NUCLEOTIDE SEQUENCE [LARGE SCALE GENOMIC DNA]</scope>
    <source>
        <strain evidence="2">JBR-2021</strain>
    </source>
</reference>
<comment type="caution">
    <text evidence="2">The sequence shown here is derived from an EMBL/GenBank/DDBJ whole genome shotgun (WGS) entry which is preliminary data.</text>
</comment>
<sequence length="99" mass="11161">MGWGMFLLGPELLHSSDFGSFGLGPCFFIGLGMFSSAWACFYLGLCFSIGLDMFGWGLKYSRLGLQLRLRPDFSCGLDLSFHIDHSFAFGLVLNKFWRQ</sequence>
<feature type="transmembrane region" description="Helical" evidence="1">
    <location>
        <begin position="20"/>
        <end position="45"/>
    </location>
</feature>
<gene>
    <name evidence="2" type="ORF">SDJN03_09257</name>
</gene>
<dbReference type="AlphaFoldDB" id="A0AAV6NMX5"/>
<accession>A0AAV6NMX5</accession>
<dbReference type="EMBL" id="JAGKQH010000005">
    <property type="protein sequence ID" value="KAG6599479.1"/>
    <property type="molecule type" value="Genomic_DNA"/>
</dbReference>